<organism evidence="1 2">
    <name type="scientific">Streptomyces johnsoniae</name>
    <dbReference type="NCBI Taxonomy" id="3075532"/>
    <lineage>
        <taxon>Bacteria</taxon>
        <taxon>Bacillati</taxon>
        <taxon>Actinomycetota</taxon>
        <taxon>Actinomycetes</taxon>
        <taxon>Kitasatosporales</taxon>
        <taxon>Streptomycetaceae</taxon>
        <taxon>Streptomyces</taxon>
    </lineage>
</organism>
<evidence type="ECO:0000313" key="1">
    <source>
        <dbReference type="EMBL" id="MDT0444667.1"/>
    </source>
</evidence>
<accession>A0ABU2S6X4</accession>
<gene>
    <name evidence="1" type="ORF">RM779_18980</name>
</gene>
<comment type="caution">
    <text evidence="1">The sequence shown here is derived from an EMBL/GenBank/DDBJ whole genome shotgun (WGS) entry which is preliminary data.</text>
</comment>
<dbReference type="RefSeq" id="WP_311618921.1">
    <property type="nucleotide sequence ID" value="NZ_JAVREV010000010.1"/>
</dbReference>
<sequence length="50" mass="5603">MTMLRKYWTEADARCEDLRRELAGAEDFARSLHAHLARLVGAATESVAGR</sequence>
<dbReference type="EMBL" id="JAVREV010000010">
    <property type="protein sequence ID" value="MDT0444667.1"/>
    <property type="molecule type" value="Genomic_DNA"/>
</dbReference>
<proteinExistence type="predicted"/>
<protein>
    <submittedName>
        <fullName evidence="1">Uncharacterized protein</fullName>
    </submittedName>
</protein>
<evidence type="ECO:0000313" key="2">
    <source>
        <dbReference type="Proteomes" id="UP001183615"/>
    </source>
</evidence>
<reference evidence="2" key="1">
    <citation type="submission" date="2023-07" db="EMBL/GenBank/DDBJ databases">
        <title>30 novel species of actinomycetes from the DSMZ collection.</title>
        <authorList>
            <person name="Nouioui I."/>
        </authorList>
    </citation>
    <scope>NUCLEOTIDE SEQUENCE [LARGE SCALE GENOMIC DNA]</scope>
    <source>
        <strain evidence="2">DSM 41886</strain>
    </source>
</reference>
<keyword evidence="2" id="KW-1185">Reference proteome</keyword>
<dbReference type="Proteomes" id="UP001183615">
    <property type="component" value="Unassembled WGS sequence"/>
</dbReference>
<name>A0ABU2S6X4_9ACTN</name>